<organism evidence="1 2">
    <name type="scientific">Methanofollis formosanus</name>
    <dbReference type="NCBI Taxonomy" id="299308"/>
    <lineage>
        <taxon>Archaea</taxon>
        <taxon>Methanobacteriati</taxon>
        <taxon>Methanobacteriota</taxon>
        <taxon>Stenosarchaea group</taxon>
        <taxon>Methanomicrobia</taxon>
        <taxon>Methanomicrobiales</taxon>
        <taxon>Methanomicrobiaceae</taxon>
        <taxon>Methanofollis</taxon>
    </lineage>
</organism>
<evidence type="ECO:0000313" key="1">
    <source>
        <dbReference type="EMBL" id="QYZ78620.1"/>
    </source>
</evidence>
<dbReference type="AlphaFoldDB" id="A0A8G1A062"/>
<name>A0A8G1A062_9EURY</name>
<accession>A0A8G1A062</accession>
<reference evidence="1" key="1">
    <citation type="journal article" date="2005" name="Int. J. Syst. Evol. Microbiol.">
        <title>Methanofollis formosanus sp. nov., isolated from a fish pond.</title>
        <authorList>
            <person name="Wu S.Y."/>
            <person name="Chen S.C."/>
            <person name="Lai M.C."/>
        </authorList>
    </citation>
    <scope>NUCLEOTIDE SEQUENCE</scope>
    <source>
        <strain evidence="1">ML15</strain>
    </source>
</reference>
<dbReference type="RefSeq" id="WP_220682382.1">
    <property type="nucleotide sequence ID" value="NZ_CP037968.1"/>
</dbReference>
<gene>
    <name evidence="1" type="ORF">E2N92_03870</name>
</gene>
<reference evidence="1" key="2">
    <citation type="submission" date="2019-03" db="EMBL/GenBank/DDBJ databases">
        <authorList>
            <person name="Chen S.-C."/>
            <person name="Wu S.-Y."/>
            <person name="Lai M.-C."/>
        </authorList>
    </citation>
    <scope>NUCLEOTIDE SEQUENCE</scope>
    <source>
        <strain evidence="1">ML15</strain>
    </source>
</reference>
<proteinExistence type="predicted"/>
<sequence>MAAVLISATIKEDDTSEIITVNKDITRTTGFSVHSDSTDLNTSARGTIFVGGTGEIPENIRIFARIEVDPDDWGGVAFYIPAGWYVSAIMSSYPENDAPAIPADHVTTWTAAEPESEWSARVEVGRDRGNLTAGRGTGTVVIDLLPDKDAIGQTGTLDIMVAVGSDEKNGVKICGTDYIEIPVS</sequence>
<protein>
    <submittedName>
        <fullName evidence="1">Uncharacterized protein</fullName>
    </submittedName>
</protein>
<dbReference type="OrthoDB" id="112213at2157"/>
<dbReference type="Proteomes" id="UP000826709">
    <property type="component" value="Chromosome"/>
</dbReference>
<keyword evidence="2" id="KW-1185">Reference proteome</keyword>
<evidence type="ECO:0000313" key="2">
    <source>
        <dbReference type="Proteomes" id="UP000826709"/>
    </source>
</evidence>
<dbReference type="EMBL" id="CP037968">
    <property type="protein sequence ID" value="QYZ78620.1"/>
    <property type="molecule type" value="Genomic_DNA"/>
</dbReference>
<dbReference type="KEGG" id="mfk:E2N92_03870"/>